<keyword evidence="3" id="KW-1185">Reference proteome</keyword>
<feature type="compositionally biased region" description="Polar residues" evidence="1">
    <location>
        <begin position="10"/>
        <end position="27"/>
    </location>
</feature>
<dbReference type="EMBL" id="CAXDID020000031">
    <property type="protein sequence ID" value="CAL5994188.1"/>
    <property type="molecule type" value="Genomic_DNA"/>
</dbReference>
<reference evidence="2 3" key="1">
    <citation type="submission" date="2024-07" db="EMBL/GenBank/DDBJ databases">
        <authorList>
            <person name="Akdeniz Z."/>
        </authorList>
    </citation>
    <scope>NUCLEOTIDE SEQUENCE [LARGE SCALE GENOMIC DNA]</scope>
</reference>
<organism evidence="2 3">
    <name type="scientific">Hexamita inflata</name>
    <dbReference type="NCBI Taxonomy" id="28002"/>
    <lineage>
        <taxon>Eukaryota</taxon>
        <taxon>Metamonada</taxon>
        <taxon>Diplomonadida</taxon>
        <taxon>Hexamitidae</taxon>
        <taxon>Hexamitinae</taxon>
        <taxon>Hexamita</taxon>
    </lineage>
</organism>
<evidence type="ECO:0000256" key="1">
    <source>
        <dbReference type="SAM" id="MobiDB-lite"/>
    </source>
</evidence>
<comment type="caution">
    <text evidence="2">The sequence shown here is derived from an EMBL/GenBank/DDBJ whole genome shotgun (WGS) entry which is preliminary data.</text>
</comment>
<proteinExistence type="predicted"/>
<sequence length="99" mass="11343">MLTPLLPTLQKQTNAASSPNLKGQSQQRYEKMKQTQVYKRIGVQDQLKSDYQATKYELEEIQIKYSKTKNNFKEVILQSSGISPKSKQVLQILSQGRPV</sequence>
<evidence type="ECO:0000313" key="3">
    <source>
        <dbReference type="Proteomes" id="UP001642409"/>
    </source>
</evidence>
<protein>
    <submittedName>
        <fullName evidence="2">Hypothetical_protein</fullName>
    </submittedName>
</protein>
<dbReference type="Proteomes" id="UP001642409">
    <property type="component" value="Unassembled WGS sequence"/>
</dbReference>
<feature type="region of interest" description="Disordered" evidence="1">
    <location>
        <begin position="1"/>
        <end position="29"/>
    </location>
</feature>
<name>A0ABP1HGR7_9EUKA</name>
<gene>
    <name evidence="2" type="ORF">HINF_LOCUS13430</name>
</gene>
<evidence type="ECO:0000313" key="2">
    <source>
        <dbReference type="EMBL" id="CAL5994188.1"/>
    </source>
</evidence>
<accession>A0ABP1HGR7</accession>